<gene>
    <name evidence="3" type="ORF">UE46_05900</name>
</gene>
<dbReference type="Proteomes" id="UP000223060">
    <property type="component" value="Chromosome"/>
</dbReference>
<dbReference type="PROSITE" id="PS51257">
    <property type="entry name" value="PROKAR_LIPOPROTEIN"/>
    <property type="match status" value="1"/>
</dbReference>
<protein>
    <recommendedName>
        <fullName evidence="2">DUF5105 domain-containing protein</fullName>
    </recommendedName>
</protein>
<evidence type="ECO:0000259" key="2">
    <source>
        <dbReference type="Pfam" id="PF17118"/>
    </source>
</evidence>
<evidence type="ECO:0000256" key="1">
    <source>
        <dbReference type="SAM" id="SignalP"/>
    </source>
</evidence>
<feature type="signal peptide" evidence="1">
    <location>
        <begin position="1"/>
        <end position="27"/>
    </location>
</feature>
<name>A0A1S7FT92_9LIST</name>
<dbReference type="KEGG" id="lwi:UE46_05900"/>
<accession>A0A1S7FT92</accession>
<evidence type="ECO:0000313" key="3">
    <source>
        <dbReference type="EMBL" id="AQY50612.1"/>
    </source>
</evidence>
<feature type="domain" description="DUF5105" evidence="2">
    <location>
        <begin position="25"/>
        <end position="208"/>
    </location>
</feature>
<organism evidence="3 4">
    <name type="scientific">Listeria weihenstephanensis</name>
    <dbReference type="NCBI Taxonomy" id="1006155"/>
    <lineage>
        <taxon>Bacteria</taxon>
        <taxon>Bacillati</taxon>
        <taxon>Bacillota</taxon>
        <taxon>Bacilli</taxon>
        <taxon>Bacillales</taxon>
        <taxon>Listeriaceae</taxon>
        <taxon>Listeria</taxon>
    </lineage>
</organism>
<dbReference type="Pfam" id="PF17118">
    <property type="entry name" value="DUF5105"/>
    <property type="match status" value="1"/>
</dbReference>
<reference evidence="4" key="1">
    <citation type="submission" date="2015-03" db="EMBL/GenBank/DDBJ databases">
        <authorList>
            <person name="Ferrari E."/>
            <person name="Walter M.C."/>
            <person name="Huptas C."/>
            <person name="Scherer S."/>
            <person name="Mueller-Herbst S."/>
        </authorList>
    </citation>
    <scope>NUCLEOTIDE SEQUENCE [LARGE SCALE GENOMIC DNA]</scope>
    <source>
        <strain evidence="4">LWP01</strain>
    </source>
</reference>
<keyword evidence="1" id="KW-0732">Signal</keyword>
<feature type="chain" id="PRO_5010555213" description="DUF5105 domain-containing protein" evidence="1">
    <location>
        <begin position="28"/>
        <end position="213"/>
    </location>
</feature>
<evidence type="ECO:0000313" key="4">
    <source>
        <dbReference type="Proteomes" id="UP000223060"/>
    </source>
</evidence>
<keyword evidence="4" id="KW-1185">Reference proteome</keyword>
<sequence>MKKKLVLMFGVVLTAAITLSACGSSKAVEPKEAADIAVNTIIFNKDVEKYKNTFGKSATALQKNNKDTFTKRLAANLEITDGSMNDEIGSLYDVYTKRAKEVAKYTSKVTKDDKKNPTVEISINGLDMASLQAERLAAFNAKVKADPSIEKDKNKSAEAIIDGYKTAIPKANVSKKAVQVQLNLEANEEQWKMKDDETFANNLYRAFFTGTAQ</sequence>
<dbReference type="InterPro" id="IPR031343">
    <property type="entry name" value="DUF5105"/>
</dbReference>
<dbReference type="EMBL" id="CP011102">
    <property type="protein sequence ID" value="AQY50612.1"/>
    <property type="molecule type" value="Genomic_DNA"/>
</dbReference>
<dbReference type="AlphaFoldDB" id="A0A1S7FT92"/>
<proteinExistence type="predicted"/>
<dbReference type="RefSeq" id="WP_036062968.1">
    <property type="nucleotide sequence ID" value="NZ_CP011102.1"/>
</dbReference>